<dbReference type="KEGG" id="bbel:109477952"/>
<dbReference type="SUPFAM" id="SSF117281">
    <property type="entry name" value="Kelch motif"/>
    <property type="match status" value="1"/>
</dbReference>
<evidence type="ECO:0000313" key="4">
    <source>
        <dbReference type="Proteomes" id="UP000515135"/>
    </source>
</evidence>
<dbReference type="AlphaFoldDB" id="A0A6P4ZE20"/>
<dbReference type="Pfam" id="PF00651">
    <property type="entry name" value="BTB"/>
    <property type="match status" value="1"/>
</dbReference>
<dbReference type="Proteomes" id="UP000515135">
    <property type="component" value="Unplaced"/>
</dbReference>
<keyword evidence="1" id="KW-0880">Kelch repeat</keyword>
<keyword evidence="4" id="KW-1185">Reference proteome</keyword>
<dbReference type="RefSeq" id="XP_019634968.1">
    <property type="nucleotide sequence ID" value="XM_019779409.1"/>
</dbReference>
<dbReference type="InterPro" id="IPR015915">
    <property type="entry name" value="Kelch-typ_b-propeller"/>
</dbReference>
<evidence type="ECO:0000256" key="2">
    <source>
        <dbReference type="ARBA" id="ARBA00022737"/>
    </source>
</evidence>
<evidence type="ECO:0000259" key="3">
    <source>
        <dbReference type="PROSITE" id="PS50097"/>
    </source>
</evidence>
<reference evidence="5" key="1">
    <citation type="submission" date="2025-08" db="UniProtKB">
        <authorList>
            <consortium name="RefSeq"/>
        </authorList>
    </citation>
    <scope>IDENTIFICATION</scope>
    <source>
        <tissue evidence="5">Gonad</tissue>
    </source>
</reference>
<dbReference type="SUPFAM" id="SSF54695">
    <property type="entry name" value="POZ domain"/>
    <property type="match status" value="1"/>
</dbReference>
<proteinExistence type="predicted"/>
<dbReference type="PANTHER" id="PTHR24412:SF272">
    <property type="entry name" value="KELCH-LIKE PROTEIN DIABLO"/>
    <property type="match status" value="1"/>
</dbReference>
<organism evidence="4 5">
    <name type="scientific">Branchiostoma belcheri</name>
    <name type="common">Amphioxus</name>
    <dbReference type="NCBI Taxonomy" id="7741"/>
    <lineage>
        <taxon>Eukaryota</taxon>
        <taxon>Metazoa</taxon>
        <taxon>Chordata</taxon>
        <taxon>Cephalochordata</taxon>
        <taxon>Leptocardii</taxon>
        <taxon>Amphioxiformes</taxon>
        <taxon>Branchiostomatidae</taxon>
        <taxon>Branchiostoma</taxon>
    </lineage>
</organism>
<dbReference type="Pfam" id="PF01344">
    <property type="entry name" value="Kelch_1"/>
    <property type="match status" value="1"/>
</dbReference>
<evidence type="ECO:0000256" key="1">
    <source>
        <dbReference type="ARBA" id="ARBA00022441"/>
    </source>
</evidence>
<dbReference type="FunFam" id="1.25.40.420:FF:000001">
    <property type="entry name" value="Kelch-like family member 12"/>
    <property type="match status" value="1"/>
</dbReference>
<dbReference type="GeneID" id="109477952"/>
<dbReference type="InterPro" id="IPR006652">
    <property type="entry name" value="Kelch_1"/>
</dbReference>
<gene>
    <name evidence="5" type="primary">LOC109477952</name>
</gene>
<dbReference type="Pfam" id="PF07707">
    <property type="entry name" value="BACK"/>
    <property type="match status" value="1"/>
</dbReference>
<dbReference type="InterPro" id="IPR011705">
    <property type="entry name" value="BACK"/>
</dbReference>
<sequence length="685" mass="77103">MFRFPTRFPADIRVPTIGRGCGHLYGYDNNGTSNNYGYIYNPVNRFLQNYDHGRELLAALATQRKTGEFLDVVVQVEGREFPCHRAVLASTRYFKTMLSSMNLSERDSEVIQLCGIDSTSFSKILDFLYTGEICIHKDNVQNILQAAHMLQFDKIVQCCCGFIEDNLCPYNCLGVMRLADMYGVSALKKSSWDMAVSNFSDVTQEDEFVNLSVQELADLVGDQHLKANEEDTVVHSVIKWLDYAPEDRKTGILKILQEVRLSCVRVSVLEKLESHPVIQESVEYLTKVTAAREKHLLGTLRPPTDAKGDEANGSPRRGISDNLAIVVGGWKEAKKFARQEVNPMTPLQSIICCDPDSEKFYHITTLPTPVSGNMSVTSAGRHLYVTGGRVHPRVGQGPHSAPSRQAFRYEFPSDTWLRLPDMPSVRARHQSAVVDGKLFVAGGDAEVTSLVTLDCYDPEEGAWIKIRGRHSLRTSSYLKVIAFRDMLVFIVPEITNVYTLPIVGEHSISSILHAPSQGVVGLEKLCVHAIDVKTKCWRYADTPRLRLGPLNLVDLYILTTTVNNRLYIRTGYTQRSDLYIYDAEENCLTKGGEGDWEENVLRAQCEHSHRYARQEGLVDTIHHYKFGDRHISTRQAQTPFPFALFGHSFLQTKKSRVGWYCRDLAALEKNDEPASSDSGPDADYL</sequence>
<dbReference type="Gene3D" id="3.30.710.10">
    <property type="entry name" value="Potassium Channel Kv1.1, Chain A"/>
    <property type="match status" value="1"/>
</dbReference>
<dbReference type="SMART" id="SM00875">
    <property type="entry name" value="BACK"/>
    <property type="match status" value="1"/>
</dbReference>
<protein>
    <submittedName>
        <fullName evidence="5">Kelch-like protein 24</fullName>
    </submittedName>
</protein>
<name>A0A6P4ZE20_BRABE</name>
<dbReference type="OrthoDB" id="6350321at2759"/>
<accession>A0A6P4ZE20</accession>
<dbReference type="Gene3D" id="2.120.10.80">
    <property type="entry name" value="Kelch-type beta propeller"/>
    <property type="match status" value="1"/>
</dbReference>
<dbReference type="PANTHER" id="PTHR24412">
    <property type="entry name" value="KELCH PROTEIN"/>
    <property type="match status" value="1"/>
</dbReference>
<dbReference type="InterPro" id="IPR011333">
    <property type="entry name" value="SKP1/BTB/POZ_sf"/>
</dbReference>
<dbReference type="SMART" id="SM00225">
    <property type="entry name" value="BTB"/>
    <property type="match status" value="1"/>
</dbReference>
<evidence type="ECO:0000313" key="5">
    <source>
        <dbReference type="RefSeq" id="XP_019634968.1"/>
    </source>
</evidence>
<keyword evidence="2" id="KW-0677">Repeat</keyword>
<dbReference type="PROSITE" id="PS50097">
    <property type="entry name" value="BTB"/>
    <property type="match status" value="1"/>
</dbReference>
<dbReference type="Gene3D" id="1.25.40.420">
    <property type="match status" value="1"/>
</dbReference>
<dbReference type="SMART" id="SM00612">
    <property type="entry name" value="Kelch"/>
    <property type="match status" value="2"/>
</dbReference>
<dbReference type="InterPro" id="IPR000210">
    <property type="entry name" value="BTB/POZ_dom"/>
</dbReference>
<feature type="domain" description="BTB" evidence="3">
    <location>
        <begin position="70"/>
        <end position="137"/>
    </location>
</feature>